<evidence type="ECO:0000313" key="1">
    <source>
        <dbReference type="EMBL" id="KAF2467584.1"/>
    </source>
</evidence>
<keyword evidence="2" id="KW-1185">Reference proteome</keyword>
<protein>
    <submittedName>
        <fullName evidence="1">Uncharacterized protein</fullName>
    </submittedName>
</protein>
<accession>A0ACB6QKP2</accession>
<dbReference type="EMBL" id="MU003520">
    <property type="protein sequence ID" value="KAF2467584.1"/>
    <property type="molecule type" value="Genomic_DNA"/>
</dbReference>
<evidence type="ECO:0000313" key="2">
    <source>
        <dbReference type="Proteomes" id="UP000799755"/>
    </source>
</evidence>
<comment type="caution">
    <text evidence="1">The sequence shown here is derived from an EMBL/GenBank/DDBJ whole genome shotgun (WGS) entry which is preliminary data.</text>
</comment>
<sequence>MSYGAPTITHTPTSDPNPMDRTHSAPAAVPMNRSASSLSFSNIVNSNGLGQRSISAMSASSPLAGHQVSEYSLYSESLSTRSRPSLQTIDEISTFGNNGVVEYDPTDYINYLESSTSPSFPSQQDLSRQLVEQLTQNPLWSPSSDGSASPSTVSTATLMTPATRSSSTMSYQNSFNNQLVCDLSMMRVSSDCSSVYPVLTEDTFLNSFASDVDTRNITSDIDPSPFPNFTGPSSETVSPPAHVSSSVSTLTSFKNQSCLAEDMRRSTSYESESDSSSASASSTSSRHSQRNREVITQASRPIAPKAIENDETRSPSSNVQMKQMRSADGSSKDVALITKAPYSRPKHEKVKCPHCDENANGFRGPHELDRHKARAHAQIRKGFICYDSSPDKKFLANCKHCRNQKIYGAYYNAAAHLRRFHFHPKKQGRKGKHDERRGGSGGGNDPPMDYLKQHWIHEVDVRNEPKQSKKRAVQQRDSDNIDSNVTVANSLGVNTYDASYPSNASQPIDLPNMNMSMVEYNTFADCSLYMNSNDNSYNPSAQLAAYNDKRCSSTSDFNDFQFDAENFNNYMAD</sequence>
<organism evidence="1 2">
    <name type="scientific">Lindgomyces ingoldianus</name>
    <dbReference type="NCBI Taxonomy" id="673940"/>
    <lineage>
        <taxon>Eukaryota</taxon>
        <taxon>Fungi</taxon>
        <taxon>Dikarya</taxon>
        <taxon>Ascomycota</taxon>
        <taxon>Pezizomycotina</taxon>
        <taxon>Dothideomycetes</taxon>
        <taxon>Pleosporomycetidae</taxon>
        <taxon>Pleosporales</taxon>
        <taxon>Lindgomycetaceae</taxon>
        <taxon>Lindgomyces</taxon>
    </lineage>
</organism>
<proteinExistence type="predicted"/>
<name>A0ACB6QKP2_9PLEO</name>
<dbReference type="Proteomes" id="UP000799755">
    <property type="component" value="Unassembled WGS sequence"/>
</dbReference>
<reference evidence="1" key="1">
    <citation type="journal article" date="2020" name="Stud. Mycol.">
        <title>101 Dothideomycetes genomes: a test case for predicting lifestyles and emergence of pathogens.</title>
        <authorList>
            <person name="Haridas S."/>
            <person name="Albert R."/>
            <person name="Binder M."/>
            <person name="Bloem J."/>
            <person name="Labutti K."/>
            <person name="Salamov A."/>
            <person name="Andreopoulos B."/>
            <person name="Baker S."/>
            <person name="Barry K."/>
            <person name="Bills G."/>
            <person name="Bluhm B."/>
            <person name="Cannon C."/>
            <person name="Castanera R."/>
            <person name="Culley D."/>
            <person name="Daum C."/>
            <person name="Ezra D."/>
            <person name="Gonzalez J."/>
            <person name="Henrissat B."/>
            <person name="Kuo A."/>
            <person name="Liang C."/>
            <person name="Lipzen A."/>
            <person name="Lutzoni F."/>
            <person name="Magnuson J."/>
            <person name="Mondo S."/>
            <person name="Nolan M."/>
            <person name="Ohm R."/>
            <person name="Pangilinan J."/>
            <person name="Park H.-J."/>
            <person name="Ramirez L."/>
            <person name="Alfaro M."/>
            <person name="Sun H."/>
            <person name="Tritt A."/>
            <person name="Yoshinaga Y."/>
            <person name="Zwiers L.-H."/>
            <person name="Turgeon B."/>
            <person name="Goodwin S."/>
            <person name="Spatafora J."/>
            <person name="Crous P."/>
            <person name="Grigoriev I."/>
        </authorList>
    </citation>
    <scope>NUCLEOTIDE SEQUENCE</scope>
    <source>
        <strain evidence="1">ATCC 200398</strain>
    </source>
</reference>
<gene>
    <name evidence="1" type="ORF">BDR25DRAFT_305597</name>
</gene>